<evidence type="ECO:0000313" key="6">
    <source>
        <dbReference type="Proteomes" id="UP000623269"/>
    </source>
</evidence>
<dbReference type="RefSeq" id="WP_197661066.1">
    <property type="nucleotide sequence ID" value="NZ_JAEAGR010000006.1"/>
</dbReference>
<gene>
    <name evidence="5" type="ORF">I5677_08110</name>
</gene>
<organism evidence="5 6">
    <name type="scientific">Mobilitalea sibirica</name>
    <dbReference type="NCBI Taxonomy" id="1462919"/>
    <lineage>
        <taxon>Bacteria</taxon>
        <taxon>Bacillati</taxon>
        <taxon>Bacillota</taxon>
        <taxon>Clostridia</taxon>
        <taxon>Lachnospirales</taxon>
        <taxon>Lachnospiraceae</taxon>
        <taxon>Mobilitalea</taxon>
    </lineage>
</organism>
<dbReference type="InterPro" id="IPR036390">
    <property type="entry name" value="WH_DNA-bd_sf"/>
</dbReference>
<dbReference type="Pfam" id="PF01638">
    <property type="entry name" value="HxlR"/>
    <property type="match status" value="1"/>
</dbReference>
<dbReference type="InterPro" id="IPR002577">
    <property type="entry name" value="HTH_HxlR"/>
</dbReference>
<dbReference type="Proteomes" id="UP000623269">
    <property type="component" value="Unassembled WGS sequence"/>
</dbReference>
<evidence type="ECO:0000256" key="1">
    <source>
        <dbReference type="ARBA" id="ARBA00023015"/>
    </source>
</evidence>
<dbReference type="CDD" id="cd00090">
    <property type="entry name" value="HTH_ARSR"/>
    <property type="match status" value="1"/>
</dbReference>
<keyword evidence="2" id="KW-0238">DNA-binding</keyword>
<evidence type="ECO:0000256" key="2">
    <source>
        <dbReference type="ARBA" id="ARBA00023125"/>
    </source>
</evidence>
<proteinExistence type="predicted"/>
<evidence type="ECO:0000313" key="5">
    <source>
        <dbReference type="EMBL" id="MBH1940850.1"/>
    </source>
</evidence>
<comment type="caution">
    <text evidence="5">The sequence shown here is derived from an EMBL/GenBank/DDBJ whole genome shotgun (WGS) entry which is preliminary data.</text>
</comment>
<dbReference type="AlphaFoldDB" id="A0A8J7H974"/>
<evidence type="ECO:0000256" key="3">
    <source>
        <dbReference type="ARBA" id="ARBA00023163"/>
    </source>
</evidence>
<dbReference type="PANTHER" id="PTHR33204:SF18">
    <property type="entry name" value="TRANSCRIPTIONAL REGULATORY PROTEIN"/>
    <property type="match status" value="1"/>
</dbReference>
<dbReference type="GO" id="GO:0003677">
    <property type="term" value="F:DNA binding"/>
    <property type="evidence" value="ECO:0007669"/>
    <property type="project" value="UniProtKB-KW"/>
</dbReference>
<dbReference type="PANTHER" id="PTHR33204">
    <property type="entry name" value="TRANSCRIPTIONAL REGULATOR, MARR FAMILY"/>
    <property type="match status" value="1"/>
</dbReference>
<evidence type="ECO:0000259" key="4">
    <source>
        <dbReference type="PROSITE" id="PS51118"/>
    </source>
</evidence>
<keyword evidence="3" id="KW-0804">Transcription</keyword>
<reference evidence="5" key="1">
    <citation type="submission" date="2020-12" db="EMBL/GenBank/DDBJ databases">
        <title>M. sibirica DSM 26468T genome.</title>
        <authorList>
            <person name="Thieme N."/>
            <person name="Rettenmaier R."/>
            <person name="Zverlov V."/>
            <person name="Liebl W."/>
        </authorList>
    </citation>
    <scope>NUCLEOTIDE SEQUENCE</scope>
    <source>
        <strain evidence="5">DSM 26468</strain>
    </source>
</reference>
<dbReference type="Gene3D" id="1.10.10.10">
    <property type="entry name" value="Winged helix-like DNA-binding domain superfamily/Winged helix DNA-binding domain"/>
    <property type="match status" value="1"/>
</dbReference>
<sequence length="149" mass="17160">MKTNYNLPCNIAQTLNIIGDKWTLLILRQLMQGHDTFKEILDNLEGIPSNLLSNRLKSLESDNLIVSELYQPHPPRYRYILTKSGEDLSDVFNSIILWGEKNLQKCYKQLTHSDCGNKIELQYYCPTCNRKVDRNEISVSGNNNKTAPN</sequence>
<accession>A0A8J7H974</accession>
<dbReference type="InterPro" id="IPR011991">
    <property type="entry name" value="ArsR-like_HTH"/>
</dbReference>
<dbReference type="PROSITE" id="PS51118">
    <property type="entry name" value="HTH_HXLR"/>
    <property type="match status" value="1"/>
</dbReference>
<dbReference type="InterPro" id="IPR036388">
    <property type="entry name" value="WH-like_DNA-bd_sf"/>
</dbReference>
<keyword evidence="6" id="KW-1185">Reference proteome</keyword>
<name>A0A8J7H974_9FIRM</name>
<keyword evidence="1" id="KW-0805">Transcription regulation</keyword>
<protein>
    <submittedName>
        <fullName evidence="5">Winged helix-turn-helix transcriptional regulator</fullName>
    </submittedName>
</protein>
<dbReference type="SUPFAM" id="SSF46785">
    <property type="entry name" value="Winged helix' DNA-binding domain"/>
    <property type="match status" value="1"/>
</dbReference>
<feature type="domain" description="HTH hxlR-type" evidence="4">
    <location>
        <begin position="9"/>
        <end position="107"/>
    </location>
</feature>
<dbReference type="EMBL" id="JAEAGR010000006">
    <property type="protein sequence ID" value="MBH1940850.1"/>
    <property type="molecule type" value="Genomic_DNA"/>
</dbReference>